<feature type="region of interest" description="Disordered" evidence="1">
    <location>
        <begin position="218"/>
        <end position="239"/>
    </location>
</feature>
<dbReference type="AlphaFoldDB" id="Q020I7"/>
<gene>
    <name evidence="2" type="ordered locus">Acid_3695</name>
</gene>
<protein>
    <submittedName>
        <fullName evidence="2">Uncharacterized protein</fullName>
    </submittedName>
</protein>
<name>Q020I7_SOLUE</name>
<dbReference type="HOGENOM" id="CLU_1160480_0_0_0"/>
<sequence length="239" mass="26725">MLSRLRTPEADRTKNPVYCSGNQLYLPIVGIDFREHFRPRAQSAGKPLSPATQAILIAALMRRLWLREWALEGIATEFGYSPMTTSRAVHELTAAHIATLETRGRTGSLRAMDQLPAGQSALARYSMISEPAWPTYAVAAHAWRNGAGDFEVLAEPEPGASEWQIWSYPPGLGMREQMTVDPLSLTLSMQDSTDERIQTLRANITETLLASLITEQDGKEIQHEEHEDILFGPGRREQR</sequence>
<accession>Q020I7</accession>
<evidence type="ECO:0000256" key="1">
    <source>
        <dbReference type="SAM" id="MobiDB-lite"/>
    </source>
</evidence>
<organism evidence="2">
    <name type="scientific">Solibacter usitatus (strain Ellin6076)</name>
    <dbReference type="NCBI Taxonomy" id="234267"/>
    <lineage>
        <taxon>Bacteria</taxon>
        <taxon>Pseudomonadati</taxon>
        <taxon>Acidobacteriota</taxon>
        <taxon>Terriglobia</taxon>
        <taxon>Bryobacterales</taxon>
        <taxon>Solibacteraceae</taxon>
        <taxon>Candidatus Solibacter</taxon>
    </lineage>
</organism>
<proteinExistence type="predicted"/>
<dbReference type="KEGG" id="sus:Acid_3695"/>
<evidence type="ECO:0000313" key="2">
    <source>
        <dbReference type="EMBL" id="ABJ84666.1"/>
    </source>
</evidence>
<dbReference type="InParanoid" id="Q020I7"/>
<dbReference type="EMBL" id="CP000473">
    <property type="protein sequence ID" value="ABJ84666.1"/>
    <property type="molecule type" value="Genomic_DNA"/>
</dbReference>
<reference evidence="2" key="1">
    <citation type="submission" date="2006-10" db="EMBL/GenBank/DDBJ databases">
        <title>Complete sequence of Solibacter usitatus Ellin6076.</title>
        <authorList>
            <consortium name="US DOE Joint Genome Institute"/>
            <person name="Copeland A."/>
            <person name="Lucas S."/>
            <person name="Lapidus A."/>
            <person name="Barry K."/>
            <person name="Detter J.C."/>
            <person name="Glavina del Rio T."/>
            <person name="Hammon N."/>
            <person name="Israni S."/>
            <person name="Dalin E."/>
            <person name="Tice H."/>
            <person name="Pitluck S."/>
            <person name="Thompson L.S."/>
            <person name="Brettin T."/>
            <person name="Bruce D."/>
            <person name="Han C."/>
            <person name="Tapia R."/>
            <person name="Gilna P."/>
            <person name="Schmutz J."/>
            <person name="Larimer F."/>
            <person name="Land M."/>
            <person name="Hauser L."/>
            <person name="Kyrpides N."/>
            <person name="Mikhailova N."/>
            <person name="Janssen P.H."/>
            <person name="Kuske C.R."/>
            <person name="Richardson P."/>
        </authorList>
    </citation>
    <scope>NUCLEOTIDE SEQUENCE</scope>
    <source>
        <strain evidence="2">Ellin6076</strain>
    </source>
</reference>
<dbReference type="eggNOG" id="COG1846">
    <property type="taxonomic scope" value="Bacteria"/>
</dbReference>